<keyword evidence="3" id="KW-0479">Metal-binding</keyword>
<feature type="compositionally biased region" description="Basic and acidic residues" evidence="4">
    <location>
        <begin position="192"/>
        <end position="217"/>
    </location>
</feature>
<feature type="region of interest" description="Disordered" evidence="4">
    <location>
        <begin position="65"/>
        <end position="88"/>
    </location>
</feature>
<dbReference type="SUPFAM" id="SSF54236">
    <property type="entry name" value="Ubiquitin-like"/>
    <property type="match status" value="1"/>
</dbReference>
<proteinExistence type="predicted"/>
<evidence type="ECO:0000259" key="5">
    <source>
        <dbReference type="PROSITE" id="PS50033"/>
    </source>
</evidence>
<keyword evidence="8" id="KW-1185">Reference proteome</keyword>
<protein>
    <submittedName>
        <fullName evidence="7">Ubiquitin-related domain-containing protein</fullName>
    </submittedName>
</protein>
<dbReference type="EMBL" id="MU001671">
    <property type="protein sequence ID" value="KAF2461379.1"/>
    <property type="molecule type" value="Genomic_DNA"/>
</dbReference>
<comment type="subcellular location">
    <subcellularLocation>
        <location evidence="1">Cytoplasm</location>
    </subcellularLocation>
</comment>
<feature type="compositionally biased region" description="Basic and acidic residues" evidence="4">
    <location>
        <begin position="109"/>
        <end position="142"/>
    </location>
</feature>
<feature type="domain" description="C2H2-type" evidence="6">
    <location>
        <begin position="91"/>
        <end position="120"/>
    </location>
</feature>
<feature type="region of interest" description="Disordered" evidence="4">
    <location>
        <begin position="107"/>
        <end position="307"/>
    </location>
</feature>
<feature type="compositionally biased region" description="Basic and acidic residues" evidence="4">
    <location>
        <begin position="226"/>
        <end position="258"/>
    </location>
</feature>
<dbReference type="InterPro" id="IPR013087">
    <property type="entry name" value="Znf_C2H2_type"/>
</dbReference>
<dbReference type="GO" id="GO:0031397">
    <property type="term" value="P:negative regulation of protein ubiquitination"/>
    <property type="evidence" value="ECO:0007669"/>
    <property type="project" value="TreeGrafter"/>
</dbReference>
<accession>A0A6A6PC03</accession>
<evidence type="ECO:0000313" key="7">
    <source>
        <dbReference type="EMBL" id="KAF2461379.1"/>
    </source>
</evidence>
<feature type="compositionally biased region" description="Basic and acidic residues" evidence="4">
    <location>
        <begin position="289"/>
        <end position="298"/>
    </location>
</feature>
<dbReference type="PROSITE" id="PS50033">
    <property type="entry name" value="UBX"/>
    <property type="match status" value="1"/>
</dbReference>
<evidence type="ECO:0000256" key="2">
    <source>
        <dbReference type="ARBA" id="ARBA00022490"/>
    </source>
</evidence>
<dbReference type="GO" id="GO:0008270">
    <property type="term" value="F:zinc ion binding"/>
    <property type="evidence" value="ECO:0007669"/>
    <property type="project" value="UniProtKB-KW"/>
</dbReference>
<dbReference type="InterPro" id="IPR001012">
    <property type="entry name" value="UBX_dom"/>
</dbReference>
<keyword evidence="3" id="KW-0862">Zinc</keyword>
<name>A0A6A6PC03_9PEZI</name>
<dbReference type="Pfam" id="PF24560">
    <property type="entry name" value="zf-C2H2_OTU1_C"/>
    <property type="match status" value="1"/>
</dbReference>
<dbReference type="PANTHER" id="PTHR46340">
    <property type="entry name" value="UBX DOMAIN-CONTAINING PROTEIN 1"/>
    <property type="match status" value="1"/>
</dbReference>
<keyword evidence="3" id="KW-0863">Zinc-finger</keyword>
<dbReference type="SMART" id="SM00166">
    <property type="entry name" value="UBX"/>
    <property type="match status" value="1"/>
</dbReference>
<evidence type="ECO:0000256" key="1">
    <source>
        <dbReference type="ARBA" id="ARBA00004496"/>
    </source>
</evidence>
<dbReference type="InterPro" id="IPR057766">
    <property type="entry name" value="Znf-C2H2_OTU1-like_C"/>
</dbReference>
<dbReference type="Gene3D" id="1.10.8.10">
    <property type="entry name" value="DNA helicase RuvA subunit, C-terminal domain"/>
    <property type="match status" value="1"/>
</dbReference>
<sequence>MASSDLGMLIDMGFDKERASIAVKRSGGCSSTSKPSLMSILKRGLTASAVQGAIDWLEQNQDKSLDEIQAEEASSSAAEPALQSGEEARSLVCNECGKKFRSTAQAEFHASKTEHTDFSESTEEIKPLTEEEKKQKLEDLRAKLAAKRSGMSQQDKEDKKKNEVRTDALYPSGESAGQRRLCAPQNLTRASAKQEIRRKATRESQDVREDLQRKEQLKQAQARKREKQEEIEARKRVQARIEADKAERRRKAEAEKAARAGQATPAEPAAAPRQAPAAAAAAAASSSKPAHEYTETRLRLQTPGGTMTKSFPVETTLFEVAQAIAAEHGLEVQSFTQNFPKKVFDATDFGMTLKEAGMVPSSALIVR</sequence>
<evidence type="ECO:0000259" key="6">
    <source>
        <dbReference type="PROSITE" id="PS50157"/>
    </source>
</evidence>
<feature type="compositionally biased region" description="Basic and acidic residues" evidence="4">
    <location>
        <begin position="154"/>
        <end position="166"/>
    </location>
</feature>
<dbReference type="GO" id="GO:1903094">
    <property type="term" value="P:negative regulation of protein K48-linked deubiquitination"/>
    <property type="evidence" value="ECO:0007669"/>
    <property type="project" value="TreeGrafter"/>
</dbReference>
<dbReference type="GO" id="GO:0005737">
    <property type="term" value="C:cytoplasm"/>
    <property type="evidence" value="ECO:0007669"/>
    <property type="project" value="UniProtKB-SubCell"/>
</dbReference>
<dbReference type="Gene3D" id="3.10.20.90">
    <property type="entry name" value="Phosphatidylinositol 3-kinase Catalytic Subunit, Chain A, domain 1"/>
    <property type="match status" value="1"/>
</dbReference>
<dbReference type="GO" id="GO:0036435">
    <property type="term" value="F:K48-linked polyubiquitin modification-dependent protein binding"/>
    <property type="evidence" value="ECO:0007669"/>
    <property type="project" value="TreeGrafter"/>
</dbReference>
<dbReference type="PROSITE" id="PS00028">
    <property type="entry name" value="ZINC_FINGER_C2H2_1"/>
    <property type="match status" value="1"/>
</dbReference>
<dbReference type="PANTHER" id="PTHR46340:SF1">
    <property type="entry name" value="UBX DOMAIN-CONTAINING PROTEIN 1"/>
    <property type="match status" value="1"/>
</dbReference>
<organism evidence="7 8">
    <name type="scientific">Lineolata rhizophorae</name>
    <dbReference type="NCBI Taxonomy" id="578093"/>
    <lineage>
        <taxon>Eukaryota</taxon>
        <taxon>Fungi</taxon>
        <taxon>Dikarya</taxon>
        <taxon>Ascomycota</taxon>
        <taxon>Pezizomycotina</taxon>
        <taxon>Dothideomycetes</taxon>
        <taxon>Dothideomycetes incertae sedis</taxon>
        <taxon>Lineolatales</taxon>
        <taxon>Lineolataceae</taxon>
        <taxon>Lineolata</taxon>
    </lineage>
</organism>
<dbReference type="GO" id="GO:0032435">
    <property type="term" value="P:negative regulation of proteasomal ubiquitin-dependent protein catabolic process"/>
    <property type="evidence" value="ECO:0007669"/>
    <property type="project" value="TreeGrafter"/>
</dbReference>
<reference evidence="7" key="1">
    <citation type="journal article" date="2020" name="Stud. Mycol.">
        <title>101 Dothideomycetes genomes: a test case for predicting lifestyles and emergence of pathogens.</title>
        <authorList>
            <person name="Haridas S."/>
            <person name="Albert R."/>
            <person name="Binder M."/>
            <person name="Bloem J."/>
            <person name="Labutti K."/>
            <person name="Salamov A."/>
            <person name="Andreopoulos B."/>
            <person name="Baker S."/>
            <person name="Barry K."/>
            <person name="Bills G."/>
            <person name="Bluhm B."/>
            <person name="Cannon C."/>
            <person name="Castanera R."/>
            <person name="Culley D."/>
            <person name="Daum C."/>
            <person name="Ezra D."/>
            <person name="Gonzalez J."/>
            <person name="Henrissat B."/>
            <person name="Kuo A."/>
            <person name="Liang C."/>
            <person name="Lipzen A."/>
            <person name="Lutzoni F."/>
            <person name="Magnuson J."/>
            <person name="Mondo S."/>
            <person name="Nolan M."/>
            <person name="Ohm R."/>
            <person name="Pangilinan J."/>
            <person name="Park H.-J."/>
            <person name="Ramirez L."/>
            <person name="Alfaro M."/>
            <person name="Sun H."/>
            <person name="Tritt A."/>
            <person name="Yoshinaga Y."/>
            <person name="Zwiers L.-H."/>
            <person name="Turgeon B."/>
            <person name="Goodwin S."/>
            <person name="Spatafora J."/>
            <person name="Crous P."/>
            <person name="Grigoriev I."/>
        </authorList>
    </citation>
    <scope>NUCLEOTIDE SEQUENCE</scope>
    <source>
        <strain evidence="7">ATCC 16933</strain>
    </source>
</reference>
<dbReference type="InterPro" id="IPR029071">
    <property type="entry name" value="Ubiquitin-like_domsf"/>
</dbReference>
<evidence type="ECO:0000256" key="3">
    <source>
        <dbReference type="PROSITE-ProRule" id="PRU00042"/>
    </source>
</evidence>
<feature type="domain" description="UBX" evidence="5">
    <location>
        <begin position="304"/>
        <end position="366"/>
    </location>
</feature>
<keyword evidence="2" id="KW-0963">Cytoplasm</keyword>
<evidence type="ECO:0000256" key="4">
    <source>
        <dbReference type="SAM" id="MobiDB-lite"/>
    </source>
</evidence>
<evidence type="ECO:0000313" key="8">
    <source>
        <dbReference type="Proteomes" id="UP000799766"/>
    </source>
</evidence>
<dbReference type="Pfam" id="PF00789">
    <property type="entry name" value="UBX"/>
    <property type="match status" value="1"/>
</dbReference>
<dbReference type="PROSITE" id="PS50157">
    <property type="entry name" value="ZINC_FINGER_C2H2_2"/>
    <property type="match status" value="1"/>
</dbReference>
<dbReference type="GO" id="GO:0005634">
    <property type="term" value="C:nucleus"/>
    <property type="evidence" value="ECO:0007669"/>
    <property type="project" value="TreeGrafter"/>
</dbReference>
<dbReference type="AlphaFoldDB" id="A0A6A6PC03"/>
<dbReference type="Proteomes" id="UP000799766">
    <property type="component" value="Unassembled WGS sequence"/>
</dbReference>
<feature type="compositionally biased region" description="Low complexity" evidence="4">
    <location>
        <begin position="259"/>
        <end position="284"/>
    </location>
</feature>
<gene>
    <name evidence="7" type="ORF">BDY21DRAFT_313867</name>
</gene>
<dbReference type="OrthoDB" id="10254930at2759"/>